<gene>
    <name evidence="1" type="ORF">E3N88_15180</name>
</gene>
<accession>A0A5N6NUP4</accession>
<dbReference type="AlphaFoldDB" id="A0A5N6NUP4"/>
<dbReference type="Proteomes" id="UP000326396">
    <property type="component" value="Linkage Group LG16"/>
</dbReference>
<evidence type="ECO:0000313" key="1">
    <source>
        <dbReference type="EMBL" id="KAD5507477.1"/>
    </source>
</evidence>
<dbReference type="EMBL" id="SZYD01000008">
    <property type="protein sequence ID" value="KAD5507477.1"/>
    <property type="molecule type" value="Genomic_DNA"/>
</dbReference>
<protein>
    <submittedName>
        <fullName evidence="1">Uncharacterized protein</fullName>
    </submittedName>
</protein>
<evidence type="ECO:0000313" key="2">
    <source>
        <dbReference type="Proteomes" id="UP000326396"/>
    </source>
</evidence>
<sequence>MRRFPISIDVSAMSSPRRRKIKNIYAEKSIRKADQINGKTIRSSKLWRMGGGRRMRQAVGMGVANGNHRRMRPFGLKPFGRPGSHSATTVLHSSSPSFRGSLTISKVMGAKDGPRGRGGTFVASIWLKNEVIWLSFERVKVERR</sequence>
<organism evidence="1 2">
    <name type="scientific">Mikania micrantha</name>
    <name type="common">bitter vine</name>
    <dbReference type="NCBI Taxonomy" id="192012"/>
    <lineage>
        <taxon>Eukaryota</taxon>
        <taxon>Viridiplantae</taxon>
        <taxon>Streptophyta</taxon>
        <taxon>Embryophyta</taxon>
        <taxon>Tracheophyta</taxon>
        <taxon>Spermatophyta</taxon>
        <taxon>Magnoliopsida</taxon>
        <taxon>eudicotyledons</taxon>
        <taxon>Gunneridae</taxon>
        <taxon>Pentapetalae</taxon>
        <taxon>asterids</taxon>
        <taxon>campanulids</taxon>
        <taxon>Asterales</taxon>
        <taxon>Asteraceae</taxon>
        <taxon>Asteroideae</taxon>
        <taxon>Heliantheae alliance</taxon>
        <taxon>Eupatorieae</taxon>
        <taxon>Mikania</taxon>
    </lineage>
</organism>
<comment type="caution">
    <text evidence="1">The sequence shown here is derived from an EMBL/GenBank/DDBJ whole genome shotgun (WGS) entry which is preliminary data.</text>
</comment>
<reference evidence="1 2" key="1">
    <citation type="submission" date="2019-05" db="EMBL/GenBank/DDBJ databases">
        <title>Mikania micrantha, genome provides insights into the molecular mechanism of rapid growth.</title>
        <authorList>
            <person name="Liu B."/>
        </authorList>
    </citation>
    <scope>NUCLEOTIDE SEQUENCE [LARGE SCALE GENOMIC DNA]</scope>
    <source>
        <strain evidence="1">NLD-2019</strain>
        <tissue evidence="1">Leaf</tissue>
    </source>
</reference>
<proteinExistence type="predicted"/>
<name>A0A5N6NUP4_9ASTR</name>
<keyword evidence="2" id="KW-1185">Reference proteome</keyword>